<evidence type="ECO:0000313" key="1">
    <source>
        <dbReference type="EMBL" id="KAA3469965.1"/>
    </source>
</evidence>
<keyword evidence="1" id="KW-0808">Transferase</keyword>
<proteinExistence type="predicted"/>
<accession>A0A5B6VLL9</accession>
<dbReference type="EMBL" id="SMMG02000006">
    <property type="protein sequence ID" value="KAA3469965.1"/>
    <property type="molecule type" value="Genomic_DNA"/>
</dbReference>
<dbReference type="OrthoDB" id="2020640at2759"/>
<dbReference type="Proteomes" id="UP000325315">
    <property type="component" value="Unassembled WGS sequence"/>
</dbReference>
<organism evidence="1 2">
    <name type="scientific">Gossypium australe</name>
    <dbReference type="NCBI Taxonomy" id="47621"/>
    <lineage>
        <taxon>Eukaryota</taxon>
        <taxon>Viridiplantae</taxon>
        <taxon>Streptophyta</taxon>
        <taxon>Embryophyta</taxon>
        <taxon>Tracheophyta</taxon>
        <taxon>Spermatophyta</taxon>
        <taxon>Magnoliopsida</taxon>
        <taxon>eudicotyledons</taxon>
        <taxon>Gunneridae</taxon>
        <taxon>Pentapetalae</taxon>
        <taxon>rosids</taxon>
        <taxon>malvids</taxon>
        <taxon>Malvales</taxon>
        <taxon>Malvaceae</taxon>
        <taxon>Malvoideae</taxon>
        <taxon>Gossypium</taxon>
    </lineage>
</organism>
<protein>
    <submittedName>
        <fullName evidence="1">Reverse transcriptase</fullName>
    </submittedName>
</protein>
<reference evidence="2" key="1">
    <citation type="journal article" date="2019" name="Plant Biotechnol. J.">
        <title>Genome sequencing of the Australian wild diploid species Gossypium australe highlights disease resistance and delayed gland morphogenesis.</title>
        <authorList>
            <person name="Cai Y."/>
            <person name="Cai X."/>
            <person name="Wang Q."/>
            <person name="Wang P."/>
            <person name="Zhang Y."/>
            <person name="Cai C."/>
            <person name="Xu Y."/>
            <person name="Wang K."/>
            <person name="Zhou Z."/>
            <person name="Wang C."/>
            <person name="Geng S."/>
            <person name="Li B."/>
            <person name="Dong Q."/>
            <person name="Hou Y."/>
            <person name="Wang H."/>
            <person name="Ai P."/>
            <person name="Liu Z."/>
            <person name="Yi F."/>
            <person name="Sun M."/>
            <person name="An G."/>
            <person name="Cheng J."/>
            <person name="Zhang Y."/>
            <person name="Shi Q."/>
            <person name="Xie Y."/>
            <person name="Shi X."/>
            <person name="Chang Y."/>
            <person name="Huang F."/>
            <person name="Chen Y."/>
            <person name="Hong S."/>
            <person name="Mi L."/>
            <person name="Sun Q."/>
            <person name="Zhang L."/>
            <person name="Zhou B."/>
            <person name="Peng R."/>
            <person name="Zhang X."/>
            <person name="Liu F."/>
        </authorList>
    </citation>
    <scope>NUCLEOTIDE SEQUENCE [LARGE SCALE GENOMIC DNA]</scope>
    <source>
        <strain evidence="2">cv. PA1801</strain>
    </source>
</reference>
<dbReference type="GO" id="GO:0003964">
    <property type="term" value="F:RNA-directed DNA polymerase activity"/>
    <property type="evidence" value="ECO:0007669"/>
    <property type="project" value="UniProtKB-KW"/>
</dbReference>
<keyword evidence="1" id="KW-0548">Nucleotidyltransferase</keyword>
<name>A0A5B6VLL9_9ROSI</name>
<evidence type="ECO:0000313" key="2">
    <source>
        <dbReference type="Proteomes" id="UP000325315"/>
    </source>
</evidence>
<sequence>MEEKVSIIRTHLKAAQDQQKVYVDRKRKNISFEIGDKTVSILTREVKELRNKRILLVKVLLRNHNME</sequence>
<comment type="caution">
    <text evidence="1">The sequence shown here is derived from an EMBL/GenBank/DDBJ whole genome shotgun (WGS) entry which is preliminary data.</text>
</comment>
<keyword evidence="1" id="KW-0695">RNA-directed DNA polymerase</keyword>
<gene>
    <name evidence="1" type="ORF">EPI10_015708</name>
</gene>
<dbReference type="AlphaFoldDB" id="A0A5B6VLL9"/>
<keyword evidence="2" id="KW-1185">Reference proteome</keyword>